<keyword evidence="7" id="KW-0732">Signal</keyword>
<feature type="domain" description="Peptidase M48" evidence="8">
    <location>
        <begin position="71"/>
        <end position="264"/>
    </location>
</feature>
<evidence type="ECO:0000256" key="2">
    <source>
        <dbReference type="ARBA" id="ARBA00022670"/>
    </source>
</evidence>
<proteinExistence type="predicted"/>
<keyword evidence="3" id="KW-0479">Metal-binding</keyword>
<evidence type="ECO:0000256" key="7">
    <source>
        <dbReference type="SAM" id="SignalP"/>
    </source>
</evidence>
<dbReference type="Pfam" id="PF01435">
    <property type="entry name" value="Peptidase_M48"/>
    <property type="match status" value="1"/>
</dbReference>
<evidence type="ECO:0000256" key="3">
    <source>
        <dbReference type="ARBA" id="ARBA00022723"/>
    </source>
</evidence>
<dbReference type="Proteomes" id="UP000275232">
    <property type="component" value="Unassembled WGS sequence"/>
</dbReference>
<evidence type="ECO:0000256" key="5">
    <source>
        <dbReference type="ARBA" id="ARBA00022833"/>
    </source>
</evidence>
<dbReference type="GO" id="GO:0051603">
    <property type="term" value="P:proteolysis involved in protein catabolic process"/>
    <property type="evidence" value="ECO:0007669"/>
    <property type="project" value="TreeGrafter"/>
</dbReference>
<comment type="cofactor">
    <cofactor evidence="1">
        <name>Zn(2+)</name>
        <dbReference type="ChEBI" id="CHEBI:29105"/>
    </cofactor>
</comment>
<dbReference type="OrthoDB" id="9810445at2"/>
<organism evidence="9 10">
    <name type="scientific">Aurantiacibacter spongiae</name>
    <dbReference type="NCBI Taxonomy" id="2488860"/>
    <lineage>
        <taxon>Bacteria</taxon>
        <taxon>Pseudomonadati</taxon>
        <taxon>Pseudomonadota</taxon>
        <taxon>Alphaproteobacteria</taxon>
        <taxon>Sphingomonadales</taxon>
        <taxon>Erythrobacteraceae</taxon>
        <taxon>Aurantiacibacter</taxon>
    </lineage>
</organism>
<dbReference type="InterPro" id="IPR001915">
    <property type="entry name" value="Peptidase_M48"/>
</dbReference>
<dbReference type="RefSeq" id="WP_123882354.1">
    <property type="nucleotide sequence ID" value="NZ_RPFZ01000001.1"/>
</dbReference>
<feature type="chain" id="PRO_5018198808" evidence="7">
    <location>
        <begin position="31"/>
        <end position="497"/>
    </location>
</feature>
<keyword evidence="2" id="KW-0645">Protease</keyword>
<feature type="signal peptide" evidence="7">
    <location>
        <begin position="1"/>
        <end position="30"/>
    </location>
</feature>
<keyword evidence="10" id="KW-1185">Reference proteome</keyword>
<keyword evidence="5" id="KW-0862">Zinc</keyword>
<dbReference type="GO" id="GO:0046872">
    <property type="term" value="F:metal ion binding"/>
    <property type="evidence" value="ECO:0007669"/>
    <property type="project" value="UniProtKB-KW"/>
</dbReference>
<dbReference type="InterPro" id="IPR051156">
    <property type="entry name" value="Mito/Outer_Membr_Metalloprot"/>
</dbReference>
<evidence type="ECO:0000313" key="9">
    <source>
        <dbReference type="EMBL" id="RPF72544.1"/>
    </source>
</evidence>
<accession>A0A3N5CTM1</accession>
<evidence type="ECO:0000259" key="8">
    <source>
        <dbReference type="Pfam" id="PF01435"/>
    </source>
</evidence>
<sequence length="497" mass="52935">MSHSPSATITARIRTLALAGVASLSLAACASVPGANIPPGSPITQAEAQQGAEYHQQFVQEFGGEMTGPHAQYVQQIGQNIAVQSGLAQNRNAFDVTLLNSSVNNAFAVPGGYVYATRQLVNLMNNEAELAAVLGHEVGHVAARHSARRQAAAQRNQLGGAAIAILSNILLGDSTAGNLLSRGALQGAQALTLSYSRDQELEADGLGVQYLKSAGYDPHAMATLLQSLAAQNQLDAQLQGRDDATIPEWASTHPDPASRIQNALQLAGSTTGVVNRETFMSRIDGMIYGDDPEQGVIEGRQFIHPELGFTFTAPQGYYMVNSTRAVSVNGDGGRAQLTTAPYQNNLDTYVRQVFASLSDQQQIQPQGVQRTTVNGLPAAYGTARVNNGQQQVDVTVFAYEFSPSQAYHFISITPAGQSGTFNSLYNSMRRISATEAQNVVPRRVDVVTAGGGDSIASLARRMAYPDAQVERFRVLNGLFGNAEVVPGQQYKIVVRSN</sequence>
<dbReference type="AlphaFoldDB" id="A0A3N5CTM1"/>
<name>A0A3N5CTM1_9SPHN</name>
<dbReference type="GO" id="GO:0016020">
    <property type="term" value="C:membrane"/>
    <property type="evidence" value="ECO:0007669"/>
    <property type="project" value="TreeGrafter"/>
</dbReference>
<dbReference type="PANTHER" id="PTHR22726">
    <property type="entry name" value="METALLOENDOPEPTIDASE OMA1"/>
    <property type="match status" value="1"/>
</dbReference>
<reference evidence="9 10" key="1">
    <citation type="submission" date="2018-11" db="EMBL/GenBank/DDBJ databases">
        <title>Erythrobacter spongiae sp. nov., isolated from a marine sponge.</title>
        <authorList>
            <person name="Zhuang L."/>
            <person name="Luo L."/>
        </authorList>
    </citation>
    <scope>NUCLEOTIDE SEQUENCE [LARGE SCALE GENOMIC DNA]</scope>
    <source>
        <strain evidence="9 10">HN-E23</strain>
    </source>
</reference>
<dbReference type="PANTHER" id="PTHR22726:SF24">
    <property type="entry name" value="M48 FAMILY METALLOPEPTIDASE"/>
    <property type="match status" value="1"/>
</dbReference>
<evidence type="ECO:0000256" key="6">
    <source>
        <dbReference type="ARBA" id="ARBA00023049"/>
    </source>
</evidence>
<keyword evidence="4" id="KW-0378">Hydrolase</keyword>
<dbReference type="EMBL" id="RPFZ01000001">
    <property type="protein sequence ID" value="RPF72544.1"/>
    <property type="molecule type" value="Genomic_DNA"/>
</dbReference>
<keyword evidence="6" id="KW-0482">Metalloprotease</keyword>
<evidence type="ECO:0000313" key="10">
    <source>
        <dbReference type="Proteomes" id="UP000275232"/>
    </source>
</evidence>
<evidence type="ECO:0000256" key="1">
    <source>
        <dbReference type="ARBA" id="ARBA00001947"/>
    </source>
</evidence>
<comment type="caution">
    <text evidence="9">The sequence shown here is derived from an EMBL/GenBank/DDBJ whole genome shotgun (WGS) entry which is preliminary data.</text>
</comment>
<evidence type="ECO:0000256" key="4">
    <source>
        <dbReference type="ARBA" id="ARBA00022801"/>
    </source>
</evidence>
<protein>
    <submittedName>
        <fullName evidence="9">Peptidase M48 Ste24p</fullName>
    </submittedName>
</protein>
<dbReference type="GO" id="GO:0004222">
    <property type="term" value="F:metalloendopeptidase activity"/>
    <property type="evidence" value="ECO:0007669"/>
    <property type="project" value="InterPro"/>
</dbReference>
<dbReference type="Gene3D" id="3.30.2010.10">
    <property type="entry name" value="Metalloproteases ('zincins'), catalytic domain"/>
    <property type="match status" value="1"/>
</dbReference>
<gene>
    <name evidence="9" type="ORF">EG799_13585</name>
</gene>